<organism evidence="3 4">
    <name type="scientific">Mollisia scopiformis</name>
    <name type="common">Conifer needle endophyte fungus</name>
    <name type="synonym">Phialocephala scopiformis</name>
    <dbReference type="NCBI Taxonomy" id="149040"/>
    <lineage>
        <taxon>Eukaryota</taxon>
        <taxon>Fungi</taxon>
        <taxon>Dikarya</taxon>
        <taxon>Ascomycota</taxon>
        <taxon>Pezizomycotina</taxon>
        <taxon>Leotiomycetes</taxon>
        <taxon>Helotiales</taxon>
        <taxon>Mollisiaceae</taxon>
        <taxon>Mollisia</taxon>
    </lineage>
</organism>
<name>A0A194XRY0_MOLSC</name>
<evidence type="ECO:0000313" key="3">
    <source>
        <dbReference type="EMBL" id="KUJ22906.1"/>
    </source>
</evidence>
<feature type="region of interest" description="Disordered" evidence="1">
    <location>
        <begin position="58"/>
        <end position="106"/>
    </location>
</feature>
<proteinExistence type="predicted"/>
<dbReference type="GeneID" id="28822520"/>
<reference evidence="3 4" key="1">
    <citation type="submission" date="2015-10" db="EMBL/GenBank/DDBJ databases">
        <title>Full genome of DAOMC 229536 Phialocephala scopiformis, a fungal endophyte of spruce producing the potent anti-insectan compound rugulosin.</title>
        <authorList>
            <consortium name="DOE Joint Genome Institute"/>
            <person name="Walker A.K."/>
            <person name="Frasz S.L."/>
            <person name="Seifert K.A."/>
            <person name="Miller J.D."/>
            <person name="Mondo S.J."/>
            <person name="Labutti K."/>
            <person name="Lipzen A."/>
            <person name="Dockter R."/>
            <person name="Kennedy M."/>
            <person name="Grigoriev I.V."/>
            <person name="Spatafora J.W."/>
        </authorList>
    </citation>
    <scope>NUCLEOTIDE SEQUENCE [LARGE SCALE GENOMIC DNA]</scope>
    <source>
        <strain evidence="3 4">CBS 120377</strain>
    </source>
</reference>
<dbReference type="PANTHER" id="PTHR35910">
    <property type="entry name" value="2EXR DOMAIN-CONTAINING PROTEIN"/>
    <property type="match status" value="1"/>
</dbReference>
<dbReference type="AlphaFoldDB" id="A0A194XRY0"/>
<dbReference type="KEGG" id="psco:LY89DRAFT_664687"/>
<gene>
    <name evidence="3" type="ORF">LY89DRAFT_664687</name>
</gene>
<dbReference type="Proteomes" id="UP000070700">
    <property type="component" value="Unassembled WGS sequence"/>
</dbReference>
<feature type="region of interest" description="Disordered" evidence="1">
    <location>
        <begin position="1"/>
        <end position="25"/>
    </location>
</feature>
<accession>A0A194XRY0</accession>
<dbReference type="InParanoid" id="A0A194XRY0"/>
<dbReference type="PANTHER" id="PTHR35910:SF6">
    <property type="entry name" value="2EXR DOMAIN-CONTAINING PROTEIN"/>
    <property type="match status" value="1"/>
</dbReference>
<dbReference type="InterPro" id="IPR045518">
    <property type="entry name" value="2EXR"/>
</dbReference>
<dbReference type="Pfam" id="PF20150">
    <property type="entry name" value="2EXR"/>
    <property type="match status" value="1"/>
</dbReference>
<protein>
    <recommendedName>
        <fullName evidence="2">2EXR domain-containing protein</fullName>
    </recommendedName>
</protein>
<evidence type="ECO:0000313" key="4">
    <source>
        <dbReference type="Proteomes" id="UP000070700"/>
    </source>
</evidence>
<feature type="region of interest" description="Disordered" evidence="1">
    <location>
        <begin position="154"/>
        <end position="188"/>
    </location>
</feature>
<feature type="compositionally biased region" description="Polar residues" evidence="1">
    <location>
        <begin position="1"/>
        <end position="15"/>
    </location>
</feature>
<keyword evidence="4" id="KW-1185">Reference proteome</keyword>
<sequence length="442" mass="50845">MQTSLADVNLSSLESAANPPTFPQFRDLPGELRHAIWRMAMPGPRIVHIYERKVRNPVEQERQKRLEQQAVERETNSCHEQLRPDPERNAHAQRMDESRAARRADMPRISRTLNLRRSLQFGWESECEETWEGSRTDSRWDGMSDLWTTMLRRSTPLASSPDKSNRRLVADSGKTPLDSPHSGRLPGTWGIESDSYRPEIIFTCQDAFQACKYTPYFSGPSTIPQTYFNPEIDVLHISEESPWSWVDLDYGPEERLDRFITQLAVGSAGQLKSVRHLALSIAGCNRWSNKEDWLLKLLGCFGNLEVLTLVIEDKPWLDIKSWKSKHRSDDVFLDSDVLAPAFDNYSSSETSASDRSKFKASPKIPPLDIDLNRLEALRWRQIATGNWQGLSPNWKLPIIKINQIVDRRIKLKFDRVRKEVEKRRLAELKAKKEVPDSGLDPA</sequence>
<evidence type="ECO:0000256" key="1">
    <source>
        <dbReference type="SAM" id="MobiDB-lite"/>
    </source>
</evidence>
<evidence type="ECO:0000259" key="2">
    <source>
        <dbReference type="Pfam" id="PF20150"/>
    </source>
</evidence>
<feature type="domain" description="2EXR" evidence="2">
    <location>
        <begin position="22"/>
        <end position="235"/>
    </location>
</feature>
<dbReference type="OrthoDB" id="3540486at2759"/>
<dbReference type="RefSeq" id="XP_018077261.1">
    <property type="nucleotide sequence ID" value="XM_018212794.1"/>
</dbReference>
<dbReference type="EMBL" id="KQ947406">
    <property type="protein sequence ID" value="KUJ22906.1"/>
    <property type="molecule type" value="Genomic_DNA"/>
</dbReference>